<comment type="cofactor">
    <cofactor evidence="6">
        <name>FMN</name>
        <dbReference type="ChEBI" id="CHEBI:58210"/>
    </cofactor>
    <text evidence="6">Binds 1 FMN per subunit.</text>
</comment>
<dbReference type="RefSeq" id="WP_263542063.1">
    <property type="nucleotide sequence ID" value="NZ_JAOVZO020000009.1"/>
</dbReference>
<dbReference type="InterPro" id="IPR029039">
    <property type="entry name" value="Flavoprotein-like_sf"/>
</dbReference>
<evidence type="ECO:0000256" key="3">
    <source>
        <dbReference type="ARBA" id="ARBA00023002"/>
    </source>
</evidence>
<evidence type="ECO:0000313" key="8">
    <source>
        <dbReference type="EMBL" id="MDC8012456.1"/>
    </source>
</evidence>
<keyword evidence="4 6" id="KW-0520">NAD</keyword>
<comment type="caution">
    <text evidence="8">The sequence shown here is derived from an EMBL/GenBank/DDBJ whole genome shotgun (WGS) entry which is preliminary data.</text>
</comment>
<dbReference type="Pfam" id="PF02525">
    <property type="entry name" value="Flavodoxin_2"/>
    <property type="match status" value="1"/>
</dbReference>
<dbReference type="PANTHER" id="PTHR43741">
    <property type="entry name" value="FMN-DEPENDENT NADH-AZOREDUCTASE 1"/>
    <property type="match status" value="1"/>
</dbReference>
<name>A0A9X3YHN9_9GAMM</name>
<keyword evidence="2 6" id="KW-0288">FMN</keyword>
<feature type="binding site" evidence="6">
    <location>
        <position position="10"/>
    </location>
    <ligand>
        <name>FMN</name>
        <dbReference type="ChEBI" id="CHEBI:58210"/>
    </ligand>
</feature>
<comment type="function">
    <text evidence="6">Quinone reductase that provides resistance to thiol-specific stress caused by electrophilic quinones.</text>
</comment>
<evidence type="ECO:0000256" key="4">
    <source>
        <dbReference type="ARBA" id="ARBA00023027"/>
    </source>
</evidence>
<protein>
    <recommendedName>
        <fullName evidence="6">FMN dependent NADH:quinone oxidoreductase</fullName>
        <ecNumber evidence="6">1.6.5.-</ecNumber>
    </recommendedName>
    <alternativeName>
        <fullName evidence="6">Azo-dye reductase</fullName>
    </alternativeName>
    <alternativeName>
        <fullName evidence="6">FMN-dependent NADH-azo compound oxidoreductase</fullName>
    </alternativeName>
    <alternativeName>
        <fullName evidence="6">FMN-dependent NADH-azoreductase</fullName>
        <ecNumber evidence="6">1.7.1.17</ecNumber>
    </alternativeName>
</protein>
<dbReference type="Gene3D" id="3.40.50.360">
    <property type="match status" value="1"/>
</dbReference>
<sequence length="209" mass="23523">MTRLLYVEASPRKRRSHSIAVAQSFLDAYRAAHPDADIDILDLWREDLPRFDGDVIDAKYAILAKLPHTDEQRDAWRAVERVVARFAAADRIVLSVPMWNFNVPYVLKHYIDVVTQPTLTFSFSPETGYRGLLRDKRALVVYASSGDYLPGTTNPRPDYQKPFVEAWLRFVGIDDIATIAVQPTIGHPALLEASTTAAHARAAELAKTF</sequence>
<dbReference type="GO" id="GO:0009055">
    <property type="term" value="F:electron transfer activity"/>
    <property type="evidence" value="ECO:0007669"/>
    <property type="project" value="UniProtKB-UniRule"/>
</dbReference>
<proteinExistence type="inferred from homology"/>
<dbReference type="SUPFAM" id="SSF52218">
    <property type="entry name" value="Flavoproteins"/>
    <property type="match status" value="1"/>
</dbReference>
<keyword evidence="9" id="KW-1185">Reference proteome</keyword>
<dbReference type="GO" id="GO:0016655">
    <property type="term" value="F:oxidoreductase activity, acting on NAD(P)H, quinone or similar compound as acceptor"/>
    <property type="evidence" value="ECO:0007669"/>
    <property type="project" value="InterPro"/>
</dbReference>
<feature type="binding site" evidence="6">
    <location>
        <begin position="16"/>
        <end position="18"/>
    </location>
    <ligand>
        <name>FMN</name>
        <dbReference type="ChEBI" id="CHEBI:58210"/>
    </ligand>
</feature>
<gene>
    <name evidence="6" type="primary">azoR</name>
    <name evidence="8" type="ORF">OD750_007845</name>
</gene>
<comment type="catalytic activity">
    <reaction evidence="6">
        <text>2 a quinone + NADH + H(+) = 2 a 1,4-benzosemiquinone + NAD(+)</text>
        <dbReference type="Rhea" id="RHEA:65952"/>
        <dbReference type="ChEBI" id="CHEBI:15378"/>
        <dbReference type="ChEBI" id="CHEBI:57540"/>
        <dbReference type="ChEBI" id="CHEBI:57945"/>
        <dbReference type="ChEBI" id="CHEBI:132124"/>
        <dbReference type="ChEBI" id="CHEBI:134225"/>
    </reaction>
</comment>
<evidence type="ECO:0000256" key="2">
    <source>
        <dbReference type="ARBA" id="ARBA00022643"/>
    </source>
</evidence>
<comment type="function">
    <text evidence="6">Also exhibits azoreductase activity. Catalyzes the reductive cleavage of the azo bond in aromatic azo compounds to the corresponding amines.</text>
</comment>
<accession>A0A9X3YHN9</accession>
<dbReference type="Proteomes" id="UP001139971">
    <property type="component" value="Unassembled WGS sequence"/>
</dbReference>
<comment type="similarity">
    <text evidence="6">Belongs to the azoreductase type 1 family.</text>
</comment>
<feature type="binding site" evidence="6">
    <location>
        <begin position="98"/>
        <end position="101"/>
    </location>
    <ligand>
        <name>FMN</name>
        <dbReference type="ChEBI" id="CHEBI:58210"/>
    </ligand>
</feature>
<dbReference type="InterPro" id="IPR003680">
    <property type="entry name" value="Flavodoxin_fold"/>
</dbReference>
<comment type="catalytic activity">
    <reaction evidence="5">
        <text>N,N-dimethyl-1,4-phenylenediamine + anthranilate + 2 NAD(+) = 2-(4-dimethylaminophenyl)diazenylbenzoate + 2 NADH + 2 H(+)</text>
        <dbReference type="Rhea" id="RHEA:55872"/>
        <dbReference type="ChEBI" id="CHEBI:15378"/>
        <dbReference type="ChEBI" id="CHEBI:15783"/>
        <dbReference type="ChEBI" id="CHEBI:16567"/>
        <dbReference type="ChEBI" id="CHEBI:57540"/>
        <dbReference type="ChEBI" id="CHEBI:57945"/>
        <dbReference type="ChEBI" id="CHEBI:71579"/>
        <dbReference type="EC" id="1.7.1.17"/>
    </reaction>
    <physiologicalReaction direction="right-to-left" evidence="5">
        <dbReference type="Rhea" id="RHEA:55874"/>
    </physiologicalReaction>
</comment>
<keyword evidence="1 6" id="KW-0285">Flavoprotein</keyword>
<evidence type="ECO:0000313" key="9">
    <source>
        <dbReference type="Proteomes" id="UP001139971"/>
    </source>
</evidence>
<dbReference type="EC" id="1.6.5.-" evidence="6"/>
<organism evidence="8 9">
    <name type="scientific">Tahibacter soli</name>
    <dbReference type="NCBI Taxonomy" id="2983605"/>
    <lineage>
        <taxon>Bacteria</taxon>
        <taxon>Pseudomonadati</taxon>
        <taxon>Pseudomonadota</taxon>
        <taxon>Gammaproteobacteria</taxon>
        <taxon>Lysobacterales</taxon>
        <taxon>Rhodanobacteraceae</taxon>
        <taxon>Tahibacter</taxon>
    </lineage>
</organism>
<evidence type="ECO:0000259" key="7">
    <source>
        <dbReference type="Pfam" id="PF02525"/>
    </source>
</evidence>
<feature type="domain" description="Flavodoxin-like fold" evidence="7">
    <location>
        <begin position="3"/>
        <end position="203"/>
    </location>
</feature>
<dbReference type="AlphaFoldDB" id="A0A9X3YHN9"/>
<dbReference type="EC" id="1.7.1.17" evidence="6"/>
<evidence type="ECO:0000256" key="5">
    <source>
        <dbReference type="ARBA" id="ARBA00048542"/>
    </source>
</evidence>
<comment type="subunit">
    <text evidence="6">Homodimer.</text>
</comment>
<dbReference type="HAMAP" id="MF_01216">
    <property type="entry name" value="Azoreductase_type1"/>
    <property type="match status" value="1"/>
</dbReference>
<evidence type="ECO:0000256" key="6">
    <source>
        <dbReference type="HAMAP-Rule" id="MF_01216"/>
    </source>
</evidence>
<dbReference type="EMBL" id="JAOVZO020000009">
    <property type="protein sequence ID" value="MDC8012456.1"/>
    <property type="molecule type" value="Genomic_DNA"/>
</dbReference>
<dbReference type="InterPro" id="IPR023048">
    <property type="entry name" value="NADH:quinone_OxRdtase_FMN_depd"/>
</dbReference>
<dbReference type="InterPro" id="IPR050104">
    <property type="entry name" value="FMN-dep_NADH:Q_OxRdtase_AzoR1"/>
</dbReference>
<reference evidence="8" key="1">
    <citation type="submission" date="2023-02" db="EMBL/GenBank/DDBJ databases">
        <title>Tahibacter soli sp. nov. isolated from soil.</title>
        <authorList>
            <person name="Baek J.H."/>
            <person name="Lee J.K."/>
            <person name="Choi D.G."/>
            <person name="Jeon C.O."/>
        </authorList>
    </citation>
    <scope>NUCLEOTIDE SEQUENCE</scope>
    <source>
        <strain evidence="8">BL</strain>
    </source>
</reference>
<dbReference type="GO" id="GO:0016652">
    <property type="term" value="F:oxidoreductase activity, acting on NAD(P)H as acceptor"/>
    <property type="evidence" value="ECO:0007669"/>
    <property type="project" value="UniProtKB-UniRule"/>
</dbReference>
<keyword evidence="3 6" id="KW-0560">Oxidoreductase</keyword>
<comment type="caution">
    <text evidence="6">Lacks conserved residue(s) required for the propagation of feature annotation.</text>
</comment>
<dbReference type="PANTHER" id="PTHR43741:SF4">
    <property type="entry name" value="FMN-DEPENDENT NADH:QUINONE OXIDOREDUCTASE"/>
    <property type="match status" value="1"/>
</dbReference>
<evidence type="ECO:0000256" key="1">
    <source>
        <dbReference type="ARBA" id="ARBA00022630"/>
    </source>
</evidence>
<dbReference type="GO" id="GO:0010181">
    <property type="term" value="F:FMN binding"/>
    <property type="evidence" value="ECO:0007669"/>
    <property type="project" value="UniProtKB-UniRule"/>
</dbReference>